<dbReference type="PANTHER" id="PTHR43975">
    <property type="entry name" value="ZGC:101858"/>
    <property type="match status" value="1"/>
</dbReference>
<dbReference type="FunFam" id="3.40.50.720:FF:000084">
    <property type="entry name" value="Short-chain dehydrogenase reductase"/>
    <property type="match status" value="1"/>
</dbReference>
<dbReference type="EMBL" id="CAJPVJ010017300">
    <property type="protein sequence ID" value="CAG2176565.1"/>
    <property type="molecule type" value="Genomic_DNA"/>
</dbReference>
<feature type="non-terminal residue" evidence="2">
    <location>
        <position position="1"/>
    </location>
</feature>
<keyword evidence="3" id="KW-1185">Reference proteome</keyword>
<protein>
    <submittedName>
        <fullName evidence="2">Uncharacterized protein</fullName>
    </submittedName>
</protein>
<dbReference type="Proteomes" id="UP000728032">
    <property type="component" value="Unassembled WGS sequence"/>
</dbReference>
<reference evidence="2" key="1">
    <citation type="submission" date="2020-11" db="EMBL/GenBank/DDBJ databases">
        <authorList>
            <person name="Tran Van P."/>
        </authorList>
    </citation>
    <scope>NUCLEOTIDE SEQUENCE</scope>
</reference>
<evidence type="ECO:0000256" key="1">
    <source>
        <dbReference type="SAM" id="SignalP"/>
    </source>
</evidence>
<dbReference type="EMBL" id="OC932125">
    <property type="protein sequence ID" value="CAD7659403.1"/>
    <property type="molecule type" value="Genomic_DNA"/>
</dbReference>
<evidence type="ECO:0000313" key="3">
    <source>
        <dbReference type="Proteomes" id="UP000728032"/>
    </source>
</evidence>
<dbReference type="Gene3D" id="3.40.50.720">
    <property type="entry name" value="NAD(P)-binding Rossmann-like Domain"/>
    <property type="match status" value="1"/>
</dbReference>
<sequence length="289" mass="31473">MFAIYLLALIAFINANEFELFENNDIYDEVRDSRNLTGKVVLVTGSSSGIGEQIVKLFSALGASVVVTGINDTDIQRVVQETQELSPHKLKPLGVTADLTKMAELDHLLDETIKTFGKLDVLVNNAGLYLLASIADKRFLDIFDEFEKVDTRAALQLIQNAIPYLGRTNGTIINVSSVLTERPQKSMLAYEMAKQALELSTEILSLELAPQGIRANTISQGAVQSHPLNQTDPIAVARYNNSVSHTPLARIGVPIDIAKGVVFLASSDADFITGHNLVVDGGIRYNMDS</sequence>
<accession>A0A7R9MG37</accession>
<dbReference type="PANTHER" id="PTHR43975:SF2">
    <property type="entry name" value="EG:BACR7A4.14 PROTEIN-RELATED"/>
    <property type="match status" value="1"/>
</dbReference>
<gene>
    <name evidence="2" type="ORF">ONB1V03_LOCUS15999</name>
</gene>
<dbReference type="InterPro" id="IPR036291">
    <property type="entry name" value="NAD(P)-bd_dom_sf"/>
</dbReference>
<evidence type="ECO:0000313" key="2">
    <source>
        <dbReference type="EMBL" id="CAD7659403.1"/>
    </source>
</evidence>
<dbReference type="InterPro" id="IPR002347">
    <property type="entry name" value="SDR_fam"/>
</dbReference>
<name>A0A7R9MG37_9ACAR</name>
<dbReference type="SUPFAM" id="SSF51735">
    <property type="entry name" value="NAD(P)-binding Rossmann-fold domains"/>
    <property type="match status" value="1"/>
</dbReference>
<dbReference type="AlphaFoldDB" id="A0A7R9MG37"/>
<proteinExistence type="predicted"/>
<feature type="signal peptide" evidence="1">
    <location>
        <begin position="1"/>
        <end position="15"/>
    </location>
</feature>
<dbReference type="PRINTS" id="PR00081">
    <property type="entry name" value="GDHRDH"/>
</dbReference>
<keyword evidence="1" id="KW-0732">Signal</keyword>
<organism evidence="2">
    <name type="scientific">Oppiella nova</name>
    <dbReference type="NCBI Taxonomy" id="334625"/>
    <lineage>
        <taxon>Eukaryota</taxon>
        <taxon>Metazoa</taxon>
        <taxon>Ecdysozoa</taxon>
        <taxon>Arthropoda</taxon>
        <taxon>Chelicerata</taxon>
        <taxon>Arachnida</taxon>
        <taxon>Acari</taxon>
        <taxon>Acariformes</taxon>
        <taxon>Sarcoptiformes</taxon>
        <taxon>Oribatida</taxon>
        <taxon>Brachypylina</taxon>
        <taxon>Oppioidea</taxon>
        <taxon>Oppiidae</taxon>
        <taxon>Oppiella</taxon>
    </lineage>
</organism>
<dbReference type="PRINTS" id="PR00080">
    <property type="entry name" value="SDRFAMILY"/>
</dbReference>
<dbReference type="OrthoDB" id="1933717at2759"/>
<dbReference type="Pfam" id="PF13561">
    <property type="entry name" value="adh_short_C2"/>
    <property type="match status" value="1"/>
</dbReference>
<feature type="chain" id="PRO_5036403638" evidence="1">
    <location>
        <begin position="16"/>
        <end position="289"/>
    </location>
</feature>